<feature type="chain" id="PRO_5007619559" description="Lipoprotein" evidence="2">
    <location>
        <begin position="31"/>
        <end position="102"/>
    </location>
</feature>
<evidence type="ECO:0000313" key="4">
    <source>
        <dbReference type="Proteomes" id="UP000054978"/>
    </source>
</evidence>
<protein>
    <recommendedName>
        <fullName evidence="5">Lipoprotein</fullName>
    </recommendedName>
</protein>
<gene>
    <name evidence="3" type="ORF">AWB83_00686</name>
</gene>
<reference evidence="3" key="1">
    <citation type="submission" date="2016-01" db="EMBL/GenBank/DDBJ databases">
        <authorList>
            <person name="Peeters C."/>
        </authorList>
    </citation>
    <scope>NUCLEOTIDE SEQUENCE [LARGE SCALE GENOMIC DNA]</scope>
    <source>
        <strain evidence="3">LMG 29326</strain>
    </source>
</reference>
<keyword evidence="2" id="KW-0732">Signal</keyword>
<feature type="signal peptide" evidence="2">
    <location>
        <begin position="1"/>
        <end position="30"/>
    </location>
</feature>
<dbReference type="EMBL" id="FCOB02000002">
    <property type="protein sequence ID" value="SAK45976.1"/>
    <property type="molecule type" value="Genomic_DNA"/>
</dbReference>
<keyword evidence="4" id="KW-1185">Reference proteome</keyword>
<evidence type="ECO:0008006" key="5">
    <source>
        <dbReference type="Google" id="ProtNLM"/>
    </source>
</evidence>
<comment type="caution">
    <text evidence="3">The sequence shown here is derived from an EMBL/GenBank/DDBJ whole genome shotgun (WGS) entry which is preliminary data.</text>
</comment>
<dbReference type="RefSeq" id="WP_244197551.1">
    <property type="nucleotide sequence ID" value="NZ_FCOB02000002.1"/>
</dbReference>
<evidence type="ECO:0000313" key="3">
    <source>
        <dbReference type="EMBL" id="SAK45976.1"/>
    </source>
</evidence>
<dbReference type="AlphaFoldDB" id="A0A157ZKF6"/>
<evidence type="ECO:0000256" key="2">
    <source>
        <dbReference type="SAM" id="SignalP"/>
    </source>
</evidence>
<sequence length="102" mass="10475">MKPRINPKLIAMMAACAIVANVAGIGAARAQGMPADAQQLIQTMRPMVMSQATPEQSQTAATPAQQADDSAYGGTTAGASASASGRRQGCTDMPRCDVFFGQ</sequence>
<accession>A0A157ZKF6</accession>
<evidence type="ECO:0000256" key="1">
    <source>
        <dbReference type="SAM" id="MobiDB-lite"/>
    </source>
</evidence>
<feature type="compositionally biased region" description="Low complexity" evidence="1">
    <location>
        <begin position="50"/>
        <end position="85"/>
    </location>
</feature>
<dbReference type="Proteomes" id="UP000054978">
    <property type="component" value="Unassembled WGS sequence"/>
</dbReference>
<proteinExistence type="predicted"/>
<organism evidence="3 4">
    <name type="scientific">Caballeronia ptereochthonis</name>
    <dbReference type="NCBI Taxonomy" id="1777144"/>
    <lineage>
        <taxon>Bacteria</taxon>
        <taxon>Pseudomonadati</taxon>
        <taxon>Pseudomonadota</taxon>
        <taxon>Betaproteobacteria</taxon>
        <taxon>Burkholderiales</taxon>
        <taxon>Burkholderiaceae</taxon>
        <taxon>Caballeronia</taxon>
    </lineage>
</organism>
<name>A0A157ZKF6_9BURK</name>
<feature type="region of interest" description="Disordered" evidence="1">
    <location>
        <begin position="46"/>
        <end position="102"/>
    </location>
</feature>